<dbReference type="InterPro" id="IPR027640">
    <property type="entry name" value="Kinesin-like_fam"/>
</dbReference>
<comment type="subcellular location">
    <subcellularLocation>
        <location evidence="1">Cytoplasm</location>
        <location evidence="1">Cytoskeleton</location>
    </subcellularLocation>
</comment>
<dbReference type="OrthoDB" id="3176171at2759"/>
<reference evidence="15" key="1">
    <citation type="journal article" date="2020" name="Microb. Genom.">
        <title>Genetic diversity of clinical and environmental Mucorales isolates obtained from an investigation of mucormycosis cases among solid organ transplant recipients.</title>
        <authorList>
            <person name="Nguyen M.H."/>
            <person name="Kaul D."/>
            <person name="Muto C."/>
            <person name="Cheng S.J."/>
            <person name="Richter R.A."/>
            <person name="Bruno V.M."/>
            <person name="Liu G."/>
            <person name="Beyhan S."/>
            <person name="Sundermann A.J."/>
            <person name="Mounaud S."/>
            <person name="Pasculle A.W."/>
            <person name="Nierman W.C."/>
            <person name="Driscoll E."/>
            <person name="Cumbie R."/>
            <person name="Clancy C.J."/>
            <person name="Dupont C.L."/>
        </authorList>
    </citation>
    <scope>NUCLEOTIDE SEQUENCE</scope>
    <source>
        <strain evidence="15">GL11</strain>
    </source>
</reference>
<keyword evidence="6 11" id="KW-0547">Nucleotide-binding</keyword>
<dbReference type="GO" id="GO:0007052">
    <property type="term" value="P:mitotic spindle organization"/>
    <property type="evidence" value="ECO:0007669"/>
    <property type="project" value="TreeGrafter"/>
</dbReference>
<dbReference type="PROSITE" id="PS00411">
    <property type="entry name" value="KINESIN_MOTOR_1"/>
    <property type="match status" value="1"/>
</dbReference>
<evidence type="ECO:0000256" key="5">
    <source>
        <dbReference type="ARBA" id="ARBA00022737"/>
    </source>
</evidence>
<dbReference type="InterPro" id="IPR036961">
    <property type="entry name" value="Kinesin_motor_dom_sf"/>
</dbReference>
<feature type="compositionally biased region" description="Low complexity" evidence="13">
    <location>
        <begin position="1397"/>
        <end position="1451"/>
    </location>
</feature>
<keyword evidence="4" id="KW-0493">Microtubule</keyword>
<feature type="coiled-coil region" evidence="12">
    <location>
        <begin position="452"/>
        <end position="479"/>
    </location>
</feature>
<evidence type="ECO:0000256" key="10">
    <source>
        <dbReference type="ARBA" id="ARBA00023212"/>
    </source>
</evidence>
<keyword evidence="8 12" id="KW-0175">Coiled coil</keyword>
<keyword evidence="3" id="KW-0853">WD repeat</keyword>
<comment type="similarity">
    <text evidence="11">Belongs to the TRAFAC class myosin-kinesin ATPase superfamily. Kinesin family.</text>
</comment>
<evidence type="ECO:0000256" key="6">
    <source>
        <dbReference type="ARBA" id="ARBA00022741"/>
    </source>
</evidence>
<dbReference type="FunFam" id="3.40.850.10:FF:000011">
    <property type="entry name" value="Kinesin family member 21A"/>
    <property type="match status" value="1"/>
</dbReference>
<dbReference type="PRINTS" id="PR00380">
    <property type="entry name" value="KINESINHEAVY"/>
</dbReference>
<dbReference type="InterPro" id="IPR001752">
    <property type="entry name" value="Kinesin_motor_dom"/>
</dbReference>
<name>A0A9P6X811_RHIOR</name>
<dbReference type="PROSITE" id="PS50067">
    <property type="entry name" value="KINESIN_MOTOR_2"/>
    <property type="match status" value="1"/>
</dbReference>
<dbReference type="GO" id="GO:0005524">
    <property type="term" value="F:ATP binding"/>
    <property type="evidence" value="ECO:0007669"/>
    <property type="project" value="UniProtKB-UniRule"/>
</dbReference>
<proteinExistence type="inferred from homology"/>
<evidence type="ECO:0000256" key="2">
    <source>
        <dbReference type="ARBA" id="ARBA00022490"/>
    </source>
</evidence>
<feature type="compositionally biased region" description="Basic and acidic residues" evidence="13">
    <location>
        <begin position="1280"/>
        <end position="1297"/>
    </location>
</feature>
<feature type="region of interest" description="Disordered" evidence="13">
    <location>
        <begin position="1392"/>
        <end position="1455"/>
    </location>
</feature>
<feature type="compositionally biased region" description="Low complexity" evidence="13">
    <location>
        <begin position="543"/>
        <end position="555"/>
    </location>
</feature>
<dbReference type="Proteomes" id="UP000716291">
    <property type="component" value="Unassembled WGS sequence"/>
</dbReference>
<dbReference type="Pfam" id="PF25764">
    <property type="entry name" value="KIF21A_4th"/>
    <property type="match status" value="1"/>
</dbReference>
<dbReference type="GO" id="GO:0003777">
    <property type="term" value="F:microtubule motor activity"/>
    <property type="evidence" value="ECO:0007669"/>
    <property type="project" value="InterPro"/>
</dbReference>
<dbReference type="GO" id="GO:0051231">
    <property type="term" value="P:spindle elongation"/>
    <property type="evidence" value="ECO:0007669"/>
    <property type="project" value="TreeGrafter"/>
</dbReference>
<feature type="compositionally biased region" description="Polar residues" evidence="13">
    <location>
        <begin position="520"/>
        <end position="529"/>
    </location>
</feature>
<keyword evidence="7 11" id="KW-0067">ATP-binding</keyword>
<evidence type="ECO:0000313" key="15">
    <source>
        <dbReference type="EMBL" id="KAG1307479.1"/>
    </source>
</evidence>
<dbReference type="PANTHER" id="PTHR47969">
    <property type="entry name" value="CHROMOSOME-ASSOCIATED KINESIN KIF4A-RELATED"/>
    <property type="match status" value="1"/>
</dbReference>
<dbReference type="EMBL" id="JAANQT010000939">
    <property type="protein sequence ID" value="KAG1307479.1"/>
    <property type="molecule type" value="Genomic_DNA"/>
</dbReference>
<evidence type="ECO:0000256" key="8">
    <source>
        <dbReference type="ARBA" id="ARBA00023054"/>
    </source>
</evidence>
<dbReference type="Pfam" id="PF00225">
    <property type="entry name" value="Kinesin"/>
    <property type="match status" value="1"/>
</dbReference>
<accession>A0A9P6X811</accession>
<dbReference type="CDD" id="cd01372">
    <property type="entry name" value="KISc_KIF4"/>
    <property type="match status" value="1"/>
</dbReference>
<evidence type="ECO:0000256" key="11">
    <source>
        <dbReference type="PROSITE-ProRule" id="PRU00283"/>
    </source>
</evidence>
<feature type="region of interest" description="Disordered" evidence="13">
    <location>
        <begin position="1512"/>
        <end position="1552"/>
    </location>
</feature>
<keyword evidence="9 11" id="KW-0505">Motor protein</keyword>
<evidence type="ECO:0000256" key="7">
    <source>
        <dbReference type="ARBA" id="ARBA00022840"/>
    </source>
</evidence>
<keyword evidence="16" id="KW-1185">Reference proteome</keyword>
<evidence type="ECO:0000256" key="13">
    <source>
        <dbReference type="SAM" id="MobiDB-lite"/>
    </source>
</evidence>
<evidence type="ECO:0000256" key="12">
    <source>
        <dbReference type="SAM" id="Coils"/>
    </source>
</evidence>
<comment type="caution">
    <text evidence="15">The sequence shown here is derived from an EMBL/GenBank/DDBJ whole genome shotgun (WGS) entry which is preliminary data.</text>
</comment>
<feature type="region of interest" description="Disordered" evidence="13">
    <location>
        <begin position="1270"/>
        <end position="1324"/>
    </location>
</feature>
<dbReference type="GO" id="GO:0005874">
    <property type="term" value="C:microtubule"/>
    <property type="evidence" value="ECO:0007669"/>
    <property type="project" value="UniProtKB-KW"/>
</dbReference>
<dbReference type="PANTHER" id="PTHR47969:SF15">
    <property type="entry name" value="CHROMOSOME-ASSOCIATED KINESIN KIF4A-RELATED"/>
    <property type="match status" value="1"/>
</dbReference>
<keyword evidence="10" id="KW-0206">Cytoskeleton</keyword>
<dbReference type="Gene3D" id="3.40.850.10">
    <property type="entry name" value="Kinesin motor domain"/>
    <property type="match status" value="1"/>
</dbReference>
<evidence type="ECO:0000256" key="4">
    <source>
        <dbReference type="ARBA" id="ARBA00022701"/>
    </source>
</evidence>
<feature type="coiled-coil region" evidence="12">
    <location>
        <begin position="364"/>
        <end position="421"/>
    </location>
</feature>
<evidence type="ECO:0000256" key="9">
    <source>
        <dbReference type="ARBA" id="ARBA00023175"/>
    </source>
</evidence>
<feature type="coiled-coil region" evidence="12">
    <location>
        <begin position="1017"/>
        <end position="1052"/>
    </location>
</feature>
<dbReference type="SUPFAM" id="SSF52540">
    <property type="entry name" value="P-loop containing nucleoside triphosphate hydrolases"/>
    <property type="match status" value="1"/>
</dbReference>
<evidence type="ECO:0000259" key="14">
    <source>
        <dbReference type="PROSITE" id="PS50067"/>
    </source>
</evidence>
<feature type="binding site" evidence="11">
    <location>
        <begin position="84"/>
        <end position="91"/>
    </location>
    <ligand>
        <name>ATP</name>
        <dbReference type="ChEBI" id="CHEBI:30616"/>
    </ligand>
</feature>
<feature type="region of interest" description="Disordered" evidence="13">
    <location>
        <begin position="487"/>
        <end position="560"/>
    </location>
</feature>
<dbReference type="GO" id="GO:0005875">
    <property type="term" value="C:microtubule associated complex"/>
    <property type="evidence" value="ECO:0007669"/>
    <property type="project" value="TreeGrafter"/>
</dbReference>
<evidence type="ECO:0000256" key="1">
    <source>
        <dbReference type="ARBA" id="ARBA00004245"/>
    </source>
</evidence>
<evidence type="ECO:0000256" key="3">
    <source>
        <dbReference type="ARBA" id="ARBA00022574"/>
    </source>
</evidence>
<keyword evidence="5" id="KW-0677">Repeat</keyword>
<sequence>MTSTAVRVGLRVRPLTQKEQLANCTECISFIPNEPQVLVGTDKSFTYDYVFSSETQQQEVYQKAAAPLLEKFVEGFNATILAYGQTGSGKTFSMGTGLEATVNPEHEGIVPRCIIDLFRRLREQSESSEEFRYEVYVSFLELYNEELIDLLNPHTAMKKKGNLPANATPVEVTIREDIAGNIYWSGVKEEICHSPEELLSFLAKGSLCRTTGSTDMNSVSSRSHAVFSVILKLQKSNDEPSLTSKFHFVDLAGSERLKRTNAQGDRAKEGISINAGLLALGNVISALGDESRRGAHVPYRDSKLTRLLQDSLGGNSQTLMLACVSPADTNFMETLNTLKYANRARNIKNRVTINQDFAGSSIEVNQLKAQVARLKLELASVRSEGHSLGSDEEVRTLRAEVTRLRSRIQDMSTNIIQLTSERDTMLMERELSEIMKDPENKTASTFETHPLVAQYQKTIQDLTNELSDTRDHLAFLESTKTATVSFSNSASLFPERQTSSHRRRGNGSNTTSRSRRKRYPNSSSTSTVTAKMAARKTSKVSVRRSPITSRSSSLKTSRKVQLEAEDDEGYINEDDNLLQDEIKQSIAKAKAEIQKGMEVLDLLKPMEEAAQSWEEELEAFEKAEKAMYACGTSMERSHSDEGNYTATPSPVDLGDLDLSMEIEALSVPSWEPHMSRSTITKKTSPSLFDDLDFTSASSSVESTTMESVISSSVVEQEKSNPQLTRMLHQIQSDIRVKEELVTHLEKTETKYAFMRRKFDEKIDNLHRQLVELQAERDKALAKTKQNFAASHRTDANAGIKEKQQLLETRQTYENKMKGLVMEIHDLKRNYSRTIANMQSTKNQQESLLRTLRANVETLKVEKKRMIKRMKQETERVKEQMAIQERKISKLQRQQSEVNHARLRLEREHEAQKATLKRRDKEILASQNQTKMLTDLVKKAVREGGTLDDQLLSKVSHAIGGSFAAVARRGGMRNLPGYRPPRRKRNPVPVDVRVARKKKILDKMLFQYIQGKQAIVEMEQLLFRRERLAAEKMELLEERKNIFMAEKETAELTGQPMDTLAIGLADERVDLIEAEISYLSARIRALQSDAAGEADEIQAQSPETVKSQNEKRKVTFADDIVTDPLPSEEWADVDVLEEQFNVPTNAAPELIYEATIKLLKSLEIDECRSINKELVDNIFNARMDECTRQMTMQNLEKTVQDLRRTLIVMKRAAITTTVENERKIRKLEERNNGTHRRSDRMDTKIEDYIMNSGNTIFDKIYEDGLRGLLGTPEPDPSISEFPDHLSDSSSSYDRKSSSHSDGLLPPPSPITVPNFPNSASKPPTGLRASVTLAEKGNSSLRISSFPTRESTPSPDRFYNMIQKRVSWQQRTGGSDSPIHMTMMNPAEFARYANDRESSTSSIRSNDIRRSSLQSDYSSSQGSHTLSSSQSSLIRKRSQSVLQQPPIQPQQLMQRRRASLRELSLKGGLLPPMGISQSASPYPPEFDPEMIVPSMSMHRLSAVKRPMMSSSLVDRTGTPTNGNVFARLSQTPTRASQAKASHRHSSSSMDELSLKWEYERTPSVMSGTYQED</sequence>
<feature type="coiled-coil region" evidence="12">
    <location>
        <begin position="755"/>
        <end position="910"/>
    </location>
</feature>
<feature type="domain" description="Kinesin motor" evidence="14">
    <location>
        <begin position="5"/>
        <end position="347"/>
    </location>
</feature>
<dbReference type="SMART" id="SM00129">
    <property type="entry name" value="KISc"/>
    <property type="match status" value="1"/>
</dbReference>
<gene>
    <name evidence="15" type="ORF">G6F64_006787</name>
</gene>
<dbReference type="InterPro" id="IPR027417">
    <property type="entry name" value="P-loop_NTPase"/>
</dbReference>
<dbReference type="GO" id="GO:0007018">
    <property type="term" value="P:microtubule-based movement"/>
    <property type="evidence" value="ECO:0007669"/>
    <property type="project" value="InterPro"/>
</dbReference>
<organism evidence="15 16">
    <name type="scientific">Rhizopus oryzae</name>
    <name type="common">Mucormycosis agent</name>
    <name type="synonym">Rhizopus arrhizus var. delemar</name>
    <dbReference type="NCBI Taxonomy" id="64495"/>
    <lineage>
        <taxon>Eukaryota</taxon>
        <taxon>Fungi</taxon>
        <taxon>Fungi incertae sedis</taxon>
        <taxon>Mucoromycota</taxon>
        <taxon>Mucoromycotina</taxon>
        <taxon>Mucoromycetes</taxon>
        <taxon>Mucorales</taxon>
        <taxon>Mucorineae</taxon>
        <taxon>Rhizopodaceae</taxon>
        <taxon>Rhizopus</taxon>
    </lineage>
</organism>
<keyword evidence="2" id="KW-0963">Cytoplasm</keyword>
<feature type="compositionally biased region" description="Polar residues" evidence="13">
    <location>
        <begin position="1512"/>
        <end position="1537"/>
    </location>
</feature>
<feature type="compositionally biased region" description="Basic residues" evidence="13">
    <location>
        <begin position="533"/>
        <end position="542"/>
    </location>
</feature>
<dbReference type="GO" id="GO:0008017">
    <property type="term" value="F:microtubule binding"/>
    <property type="evidence" value="ECO:0007669"/>
    <property type="project" value="InterPro"/>
</dbReference>
<evidence type="ECO:0000313" key="16">
    <source>
        <dbReference type="Proteomes" id="UP000716291"/>
    </source>
</evidence>
<protein>
    <recommendedName>
        <fullName evidence="14">Kinesin motor domain-containing protein</fullName>
    </recommendedName>
</protein>
<dbReference type="InterPro" id="IPR019821">
    <property type="entry name" value="Kinesin_motor_CS"/>
</dbReference>